<keyword evidence="1" id="KW-0472">Membrane</keyword>
<feature type="transmembrane region" description="Helical" evidence="1">
    <location>
        <begin position="191"/>
        <end position="218"/>
    </location>
</feature>
<sequence length="280" mass="30508">MSEGIVLHSLAALAYALLALGLWRSLAKGQNTLKMGMAGRAGLLGALALHGAALYQTVLPPNGLYLGWALALSAAIWLGMLIFWLESFVINIDGLLLILLPASVIATVLAAIYPWGHLVAHASSELLRVHLLIALMAYGLVTVAALQAILMAMLHGYLHRPVEQVEKSSLVAHALDCMPPLLVQERLLFRLIWISFIALTLTLITGSMVSLSLLGILVPFDHKTIFTVLSWLTFAVLLIGRYARGWRGRQALRWTLAGFAFMVLAYTGSRFVIDVILHRG</sequence>
<accession>A0A3A1YQ57</accession>
<gene>
    <name evidence="3" type="ORF">CJP73_14165</name>
</gene>
<dbReference type="InterPro" id="IPR052372">
    <property type="entry name" value="YpjD/HemX"/>
</dbReference>
<keyword evidence="1" id="KW-1133">Transmembrane helix</keyword>
<proteinExistence type="predicted"/>
<evidence type="ECO:0000256" key="1">
    <source>
        <dbReference type="SAM" id="Phobius"/>
    </source>
</evidence>
<dbReference type="GO" id="GO:0017004">
    <property type="term" value="P:cytochrome complex assembly"/>
    <property type="evidence" value="ECO:0007669"/>
    <property type="project" value="InterPro"/>
</dbReference>
<feature type="domain" description="Cytochrome c assembly protein" evidence="2">
    <location>
        <begin position="47"/>
        <end position="274"/>
    </location>
</feature>
<dbReference type="AlphaFoldDB" id="A0A3A1YQ57"/>
<feature type="transmembrane region" description="Helical" evidence="1">
    <location>
        <begin position="254"/>
        <end position="273"/>
    </location>
</feature>
<feature type="transmembrane region" description="Helical" evidence="1">
    <location>
        <begin position="95"/>
        <end position="115"/>
    </location>
</feature>
<feature type="transmembrane region" description="Helical" evidence="1">
    <location>
        <begin position="224"/>
        <end position="242"/>
    </location>
</feature>
<comment type="caution">
    <text evidence="3">The sequence shown here is derived from an EMBL/GenBank/DDBJ whole genome shotgun (WGS) entry which is preliminary data.</text>
</comment>
<feature type="transmembrane region" description="Helical" evidence="1">
    <location>
        <begin position="64"/>
        <end position="83"/>
    </location>
</feature>
<evidence type="ECO:0000259" key="2">
    <source>
        <dbReference type="Pfam" id="PF01578"/>
    </source>
</evidence>
<dbReference type="PANTHER" id="PTHR38034:SF1">
    <property type="entry name" value="INNER MEMBRANE PROTEIN YPJD"/>
    <property type="match status" value="1"/>
</dbReference>
<feature type="transmembrane region" description="Helical" evidence="1">
    <location>
        <begin position="127"/>
        <end position="150"/>
    </location>
</feature>
<dbReference type="Pfam" id="PF01578">
    <property type="entry name" value="Cytochrom_C_asm"/>
    <property type="match status" value="1"/>
</dbReference>
<feature type="transmembrane region" description="Helical" evidence="1">
    <location>
        <begin position="38"/>
        <end position="58"/>
    </location>
</feature>
<name>A0A3A1YQ57_9BURK</name>
<dbReference type="Proteomes" id="UP000266206">
    <property type="component" value="Unassembled WGS sequence"/>
</dbReference>
<dbReference type="OrthoDB" id="9780793at2"/>
<dbReference type="InterPro" id="IPR002541">
    <property type="entry name" value="Cyt_c_assembly"/>
</dbReference>
<keyword evidence="1" id="KW-0812">Transmembrane</keyword>
<protein>
    <recommendedName>
        <fullName evidence="2">Cytochrome c assembly protein domain-containing protein</fullName>
    </recommendedName>
</protein>
<reference evidence="3 4" key="1">
    <citation type="submission" date="2017-08" db="EMBL/GenBank/DDBJ databases">
        <title>Pusillimonas indicus sp. nov., a member of the family Alcaligenaceae isolated from surface seawater.</title>
        <authorList>
            <person name="Li J."/>
        </authorList>
    </citation>
    <scope>NUCLEOTIDE SEQUENCE [LARGE SCALE GENOMIC DNA]</scope>
    <source>
        <strain evidence="3 4">L52-1-41</strain>
    </source>
</reference>
<dbReference type="RefSeq" id="WP_119516885.1">
    <property type="nucleotide sequence ID" value="NZ_NQYH01000016.1"/>
</dbReference>
<evidence type="ECO:0000313" key="4">
    <source>
        <dbReference type="Proteomes" id="UP000266206"/>
    </source>
</evidence>
<evidence type="ECO:0000313" key="3">
    <source>
        <dbReference type="EMBL" id="RIY39389.1"/>
    </source>
</evidence>
<dbReference type="PANTHER" id="PTHR38034">
    <property type="entry name" value="INNER MEMBRANE PROTEIN YPJD"/>
    <property type="match status" value="1"/>
</dbReference>
<feature type="transmembrane region" description="Helical" evidence="1">
    <location>
        <begin position="6"/>
        <end position="26"/>
    </location>
</feature>
<dbReference type="EMBL" id="NQYH01000016">
    <property type="protein sequence ID" value="RIY39389.1"/>
    <property type="molecule type" value="Genomic_DNA"/>
</dbReference>
<dbReference type="GO" id="GO:0020037">
    <property type="term" value="F:heme binding"/>
    <property type="evidence" value="ECO:0007669"/>
    <property type="project" value="InterPro"/>
</dbReference>
<organism evidence="3 4">
    <name type="scientific">Neopusillimonas maritima</name>
    <dbReference type="NCBI Taxonomy" id="2026239"/>
    <lineage>
        <taxon>Bacteria</taxon>
        <taxon>Pseudomonadati</taxon>
        <taxon>Pseudomonadota</taxon>
        <taxon>Betaproteobacteria</taxon>
        <taxon>Burkholderiales</taxon>
        <taxon>Alcaligenaceae</taxon>
        <taxon>Neopusillimonas</taxon>
    </lineage>
</organism>